<evidence type="ECO:0000313" key="17">
    <source>
        <dbReference type="EMBL" id="HIQ96502.1"/>
    </source>
</evidence>
<dbReference type="GO" id="GO:0019353">
    <property type="term" value="P:protoporphyrinogen IX biosynthetic process from glutamate"/>
    <property type="evidence" value="ECO:0007669"/>
    <property type="project" value="TreeGrafter"/>
</dbReference>
<dbReference type="Pfam" id="PF01488">
    <property type="entry name" value="Shikimate_DH"/>
    <property type="match status" value="1"/>
</dbReference>
<comment type="pathway">
    <text evidence="1 8 13">Porphyrin-containing compound metabolism; protoporphyrin-IX biosynthesis; 5-aminolevulinate from L-glutamyl-tRNA(Glu): step 1/2.</text>
</comment>
<evidence type="ECO:0000256" key="13">
    <source>
        <dbReference type="RuleBase" id="RU000584"/>
    </source>
</evidence>
<comment type="catalytic activity">
    <reaction evidence="7 8 13">
        <text>(S)-4-amino-5-oxopentanoate + tRNA(Glu) + NADP(+) = L-glutamyl-tRNA(Glu) + NADPH + H(+)</text>
        <dbReference type="Rhea" id="RHEA:12344"/>
        <dbReference type="Rhea" id="RHEA-COMP:9663"/>
        <dbReference type="Rhea" id="RHEA-COMP:9680"/>
        <dbReference type="ChEBI" id="CHEBI:15378"/>
        <dbReference type="ChEBI" id="CHEBI:57501"/>
        <dbReference type="ChEBI" id="CHEBI:57783"/>
        <dbReference type="ChEBI" id="CHEBI:58349"/>
        <dbReference type="ChEBI" id="CHEBI:78442"/>
        <dbReference type="ChEBI" id="CHEBI:78520"/>
        <dbReference type="EC" id="1.2.1.70"/>
    </reaction>
</comment>
<dbReference type="NCBIfam" id="TIGR01035">
    <property type="entry name" value="hemA"/>
    <property type="match status" value="1"/>
</dbReference>
<dbReference type="InterPro" id="IPR006151">
    <property type="entry name" value="Shikm_DH/Glu-tRNA_Rdtase"/>
</dbReference>
<evidence type="ECO:0000256" key="8">
    <source>
        <dbReference type="HAMAP-Rule" id="MF_00087"/>
    </source>
</evidence>
<dbReference type="InterPro" id="IPR036291">
    <property type="entry name" value="NAD(P)-bd_dom_sf"/>
</dbReference>
<dbReference type="InterPro" id="IPR018214">
    <property type="entry name" value="GluRdtase_CS"/>
</dbReference>
<evidence type="ECO:0000259" key="16">
    <source>
        <dbReference type="Pfam" id="PF05201"/>
    </source>
</evidence>
<keyword evidence="4 8" id="KW-0521">NADP</keyword>
<evidence type="ECO:0000256" key="12">
    <source>
        <dbReference type="PIRSR" id="PIRSR000445-4"/>
    </source>
</evidence>
<dbReference type="EC" id="1.2.1.70" evidence="3 8"/>
<dbReference type="PANTHER" id="PTHR43013:SF1">
    <property type="entry name" value="GLUTAMYL-TRNA REDUCTASE"/>
    <property type="match status" value="1"/>
</dbReference>
<reference evidence="17" key="2">
    <citation type="journal article" date="2021" name="PeerJ">
        <title>Extensive microbial diversity within the chicken gut microbiome revealed by metagenomics and culture.</title>
        <authorList>
            <person name="Gilroy R."/>
            <person name="Ravi A."/>
            <person name="Getino M."/>
            <person name="Pursley I."/>
            <person name="Horton D.L."/>
            <person name="Alikhan N.F."/>
            <person name="Baker D."/>
            <person name="Gharbi K."/>
            <person name="Hall N."/>
            <person name="Watson M."/>
            <person name="Adriaenssens E.M."/>
            <person name="Foster-Nyarko E."/>
            <person name="Jarju S."/>
            <person name="Secka A."/>
            <person name="Antonio M."/>
            <person name="Oren A."/>
            <person name="Chaudhuri R.R."/>
            <person name="La Ragione R."/>
            <person name="Hildebrand F."/>
            <person name="Pallen M.J."/>
        </authorList>
    </citation>
    <scope>NUCLEOTIDE SEQUENCE</scope>
    <source>
        <strain evidence="17">ChiSjej3B21-11622</strain>
    </source>
</reference>
<dbReference type="EMBL" id="DVFT01000122">
    <property type="protein sequence ID" value="HIQ96502.1"/>
    <property type="molecule type" value="Genomic_DNA"/>
</dbReference>
<dbReference type="InterPro" id="IPR036343">
    <property type="entry name" value="GluRdtase_N_sf"/>
</dbReference>
<evidence type="ECO:0000256" key="6">
    <source>
        <dbReference type="ARBA" id="ARBA00023244"/>
    </source>
</evidence>
<comment type="function">
    <text evidence="8">Catalyzes the NADPH-dependent reduction of glutamyl-tRNA(Glu) to glutamate 1-semialdehyde (GSA).</text>
</comment>
<dbReference type="PROSITE" id="PS00747">
    <property type="entry name" value="GLUTR"/>
    <property type="match status" value="1"/>
</dbReference>
<dbReference type="SUPFAM" id="SSF51735">
    <property type="entry name" value="NAD(P)-binding Rossmann-fold domains"/>
    <property type="match status" value="1"/>
</dbReference>
<feature type="binding site" evidence="8 10">
    <location>
        <position position="110"/>
    </location>
    <ligand>
        <name>substrate</name>
    </ligand>
</feature>
<keyword evidence="6 8" id="KW-0627">Porphyrin biosynthesis</keyword>
<evidence type="ECO:0000256" key="11">
    <source>
        <dbReference type="PIRSR" id="PIRSR000445-3"/>
    </source>
</evidence>
<dbReference type="PIRSF" id="PIRSF000445">
    <property type="entry name" value="4pyrrol_synth_GluRdtase"/>
    <property type="match status" value="1"/>
</dbReference>
<dbReference type="Pfam" id="PF05201">
    <property type="entry name" value="GlutR_N"/>
    <property type="match status" value="1"/>
</dbReference>
<dbReference type="InterPro" id="IPR015895">
    <property type="entry name" value="4pyrrol_synth_GluRdtase_N"/>
</dbReference>
<feature type="binding site" evidence="8 11">
    <location>
        <begin position="190"/>
        <end position="195"/>
    </location>
    <ligand>
        <name>NADP(+)</name>
        <dbReference type="ChEBI" id="CHEBI:58349"/>
    </ligand>
</feature>
<accession>A0A9D1D0W7</accession>
<organism evidence="17 18">
    <name type="scientific">Candidatus Limivivens merdigallinarum</name>
    <dbReference type="NCBI Taxonomy" id="2840859"/>
    <lineage>
        <taxon>Bacteria</taxon>
        <taxon>Bacillati</taxon>
        <taxon>Bacillota</taxon>
        <taxon>Clostridia</taxon>
        <taxon>Lachnospirales</taxon>
        <taxon>Lachnospiraceae</taxon>
        <taxon>Lachnospiraceae incertae sedis</taxon>
        <taxon>Candidatus Limivivens</taxon>
    </lineage>
</organism>
<dbReference type="FunFam" id="3.30.460.30:FF:000001">
    <property type="entry name" value="Glutamyl-tRNA reductase"/>
    <property type="match status" value="1"/>
</dbReference>
<dbReference type="HAMAP" id="MF_00087">
    <property type="entry name" value="Glu_tRNA_reductase"/>
    <property type="match status" value="1"/>
</dbReference>
<dbReference type="SUPFAM" id="SSF69742">
    <property type="entry name" value="Glutamyl tRNA-reductase catalytic, N-terminal domain"/>
    <property type="match status" value="1"/>
</dbReference>
<comment type="subunit">
    <text evidence="8">Homodimer.</text>
</comment>
<evidence type="ECO:0000256" key="9">
    <source>
        <dbReference type="PIRSR" id="PIRSR000445-1"/>
    </source>
</evidence>
<dbReference type="Gene3D" id="3.40.50.720">
    <property type="entry name" value="NAD(P)-binding Rossmann-like Domain"/>
    <property type="match status" value="1"/>
</dbReference>
<keyword evidence="5 8" id="KW-0560">Oxidoreductase</keyword>
<comment type="similarity">
    <text evidence="2 8 13">Belongs to the glutamyl-tRNA reductase family.</text>
</comment>
<feature type="binding site" evidence="8 10">
    <location>
        <position position="121"/>
    </location>
    <ligand>
        <name>substrate</name>
    </ligand>
</feature>
<reference evidence="17" key="1">
    <citation type="submission" date="2020-10" db="EMBL/GenBank/DDBJ databases">
        <authorList>
            <person name="Gilroy R."/>
        </authorList>
    </citation>
    <scope>NUCLEOTIDE SEQUENCE</scope>
    <source>
        <strain evidence="17">ChiSjej3B21-11622</strain>
    </source>
</reference>
<dbReference type="PANTHER" id="PTHR43013">
    <property type="entry name" value="GLUTAMYL-TRNA REDUCTASE"/>
    <property type="match status" value="1"/>
</dbReference>
<evidence type="ECO:0000256" key="10">
    <source>
        <dbReference type="PIRSR" id="PIRSR000445-2"/>
    </source>
</evidence>
<feature type="domain" description="Quinate/shikimate 5-dehydrogenase/glutamyl-tRNA reductase" evidence="15">
    <location>
        <begin position="180"/>
        <end position="300"/>
    </location>
</feature>
<evidence type="ECO:0000256" key="3">
    <source>
        <dbReference type="ARBA" id="ARBA00012970"/>
    </source>
</evidence>
<dbReference type="InterPro" id="IPR000343">
    <property type="entry name" value="4pyrrol_synth_GluRdtase"/>
</dbReference>
<evidence type="ECO:0000256" key="1">
    <source>
        <dbReference type="ARBA" id="ARBA00005059"/>
    </source>
</evidence>
<dbReference type="GO" id="GO:0008883">
    <property type="term" value="F:glutamyl-tRNA reductase activity"/>
    <property type="evidence" value="ECO:0007669"/>
    <property type="project" value="UniProtKB-UniRule"/>
</dbReference>
<evidence type="ECO:0000256" key="5">
    <source>
        <dbReference type="ARBA" id="ARBA00023002"/>
    </source>
</evidence>
<feature type="binding site" evidence="8 10">
    <location>
        <begin position="115"/>
        <end position="117"/>
    </location>
    <ligand>
        <name>substrate</name>
    </ligand>
</feature>
<evidence type="ECO:0000259" key="15">
    <source>
        <dbReference type="Pfam" id="PF01488"/>
    </source>
</evidence>
<protein>
    <recommendedName>
        <fullName evidence="3 8">Glutamyl-tRNA reductase</fullName>
        <shortName evidence="8">GluTR</shortName>
        <ecNumber evidence="3 8">1.2.1.70</ecNumber>
    </recommendedName>
</protein>
<feature type="site" description="Important for activity" evidence="8 12">
    <location>
        <position position="100"/>
    </location>
</feature>
<comment type="miscellaneous">
    <text evidence="8">During catalysis, the active site Cys acts as a nucleophile attacking the alpha-carbonyl group of tRNA-bound glutamate with the formation of a thioester intermediate between enzyme and glutamate, and the concomitant release of tRNA(Glu). The thioester intermediate is finally reduced by direct hydride transfer from NADPH, to form the product GSA.</text>
</comment>
<dbReference type="InterPro" id="IPR015896">
    <property type="entry name" value="4pyrrol_synth_GluRdtase_dimer"/>
</dbReference>
<feature type="domain" description="Glutamyl-tRNA reductase N-terminal" evidence="16">
    <location>
        <begin position="6"/>
        <end position="156"/>
    </location>
</feature>
<name>A0A9D1D0W7_9FIRM</name>
<dbReference type="AlphaFoldDB" id="A0A9D1D0W7"/>
<sequence length="412" mass="46703">MAIQMIGIDHSKAVIDVRTIFSFTKKKSAEALQILKQVRGINGCILISTCNRMELWVSAEEDFQGSLYELLCKIRELDQSYLPYYKDYFVYREGREAVEHLFRLASGLESRILGEDQIISQVKDALALAREQYATDNVLEVLFRTAVTAGKKVKSEVVLSDANHSVIHHALKTLKNAGYTVKGKTCMVIGNGAMGKLTASLLLAEGADVTVTVRQYRSGIVDIPLGCKRIDYGERMGMFSSCDFVVSATSSPNYTLKEEVVRDVELKKDMVLVDLAVPRDIDPEIRKLPHIRMYDVDDFQIDVRSEKVKENIQKAEEILASQEEEFYNWYECKDMVPRIQKIKEEAKEDFSLRIQKVIHALPMEEEDKERLLGSVEGAALKAVNKMIFGLRGSVSQRTFSECIEGLEKVYEK</sequence>
<proteinExistence type="inferred from homology"/>
<gene>
    <name evidence="8 17" type="primary">hemA</name>
    <name evidence="17" type="ORF">IAB26_08065</name>
</gene>
<dbReference type="Proteomes" id="UP000886886">
    <property type="component" value="Unassembled WGS sequence"/>
</dbReference>
<dbReference type="Pfam" id="PF00745">
    <property type="entry name" value="GlutR_dimer"/>
    <property type="match status" value="1"/>
</dbReference>
<evidence type="ECO:0000256" key="2">
    <source>
        <dbReference type="ARBA" id="ARBA00005916"/>
    </source>
</evidence>
<comment type="caution">
    <text evidence="17">The sequence shown here is derived from an EMBL/GenBank/DDBJ whole genome shotgun (WGS) entry which is preliminary data.</text>
</comment>
<evidence type="ECO:0000313" key="18">
    <source>
        <dbReference type="Proteomes" id="UP000886886"/>
    </source>
</evidence>
<comment type="domain">
    <text evidence="8">Possesses an unusual extended V-shaped dimeric structure with each monomer consisting of three distinct domains arranged along a curved 'spinal' alpha-helix. The N-terminal catalytic domain specifically recognizes the glutamate moiety of the substrate. The second domain is the NADPH-binding domain, and the third C-terminal domain is responsible for dimerization.</text>
</comment>
<feature type="active site" description="Nucleophile" evidence="8 9">
    <location>
        <position position="50"/>
    </location>
</feature>
<dbReference type="Gene3D" id="3.30.460.30">
    <property type="entry name" value="Glutamyl-tRNA reductase, N-terminal domain"/>
    <property type="match status" value="1"/>
</dbReference>
<feature type="binding site" evidence="8 10">
    <location>
        <begin position="49"/>
        <end position="52"/>
    </location>
    <ligand>
        <name>substrate</name>
    </ligand>
</feature>
<evidence type="ECO:0000259" key="14">
    <source>
        <dbReference type="Pfam" id="PF00745"/>
    </source>
</evidence>
<evidence type="ECO:0000256" key="7">
    <source>
        <dbReference type="ARBA" id="ARBA00047464"/>
    </source>
</evidence>
<feature type="domain" description="Tetrapyrrole biosynthesis glutamyl-tRNA reductase dimerisation" evidence="14">
    <location>
        <begin position="314"/>
        <end position="410"/>
    </location>
</feature>
<dbReference type="GO" id="GO:0050661">
    <property type="term" value="F:NADP binding"/>
    <property type="evidence" value="ECO:0007669"/>
    <property type="project" value="InterPro"/>
</dbReference>
<evidence type="ECO:0000256" key="4">
    <source>
        <dbReference type="ARBA" id="ARBA00022857"/>
    </source>
</evidence>